<evidence type="ECO:0000313" key="3">
    <source>
        <dbReference type="Proteomes" id="UP001208570"/>
    </source>
</evidence>
<feature type="compositionally biased region" description="Polar residues" evidence="1">
    <location>
        <begin position="134"/>
        <end position="164"/>
    </location>
</feature>
<evidence type="ECO:0000256" key="1">
    <source>
        <dbReference type="SAM" id="MobiDB-lite"/>
    </source>
</evidence>
<dbReference type="AlphaFoldDB" id="A0AAD9KFM8"/>
<protein>
    <submittedName>
        <fullName evidence="2">Uncharacterized protein</fullName>
    </submittedName>
</protein>
<feature type="compositionally biased region" description="Low complexity" evidence="1">
    <location>
        <begin position="47"/>
        <end position="62"/>
    </location>
</feature>
<accession>A0AAD9KFM8</accession>
<feature type="region of interest" description="Disordered" evidence="1">
    <location>
        <begin position="1"/>
        <end position="200"/>
    </location>
</feature>
<feature type="compositionally biased region" description="Polar residues" evidence="1">
    <location>
        <begin position="26"/>
        <end position="42"/>
    </location>
</feature>
<feature type="compositionally biased region" description="Low complexity" evidence="1">
    <location>
        <begin position="112"/>
        <end position="121"/>
    </location>
</feature>
<gene>
    <name evidence="2" type="ORF">LSH36_8g03023</name>
</gene>
<feature type="compositionally biased region" description="Polar residues" evidence="1">
    <location>
        <begin position="79"/>
        <end position="93"/>
    </location>
</feature>
<dbReference type="Proteomes" id="UP001208570">
    <property type="component" value="Unassembled WGS sequence"/>
</dbReference>
<evidence type="ECO:0000313" key="2">
    <source>
        <dbReference type="EMBL" id="KAK2169618.1"/>
    </source>
</evidence>
<keyword evidence="3" id="KW-1185">Reference proteome</keyword>
<reference evidence="2" key="1">
    <citation type="journal article" date="2023" name="Mol. Biol. Evol.">
        <title>Third-Generation Sequencing Reveals the Adaptive Role of the Epigenome in Three Deep-Sea Polychaetes.</title>
        <authorList>
            <person name="Perez M."/>
            <person name="Aroh O."/>
            <person name="Sun Y."/>
            <person name="Lan Y."/>
            <person name="Juniper S.K."/>
            <person name="Young C.R."/>
            <person name="Angers B."/>
            <person name="Qian P.Y."/>
        </authorList>
    </citation>
    <scope>NUCLEOTIDE SEQUENCE</scope>
    <source>
        <strain evidence="2">P08H-3</strain>
    </source>
</reference>
<dbReference type="EMBL" id="JAODUP010000008">
    <property type="protein sequence ID" value="KAK2169618.1"/>
    <property type="molecule type" value="Genomic_DNA"/>
</dbReference>
<comment type="caution">
    <text evidence="2">The sequence shown here is derived from an EMBL/GenBank/DDBJ whole genome shotgun (WGS) entry which is preliminary data.</text>
</comment>
<name>A0AAD9KFM8_9ANNE</name>
<organism evidence="2 3">
    <name type="scientific">Paralvinella palmiformis</name>
    <dbReference type="NCBI Taxonomy" id="53620"/>
    <lineage>
        <taxon>Eukaryota</taxon>
        <taxon>Metazoa</taxon>
        <taxon>Spiralia</taxon>
        <taxon>Lophotrochozoa</taxon>
        <taxon>Annelida</taxon>
        <taxon>Polychaeta</taxon>
        <taxon>Sedentaria</taxon>
        <taxon>Canalipalpata</taxon>
        <taxon>Terebellida</taxon>
        <taxon>Terebelliformia</taxon>
        <taxon>Alvinellidae</taxon>
        <taxon>Paralvinella</taxon>
    </lineage>
</organism>
<sequence>MDDVNAGETTGRMSPACTRIPRVKSQPASVTQKPPRSGSNVIKAQPTRRSSSSAPNSRCSSPLLKQGVVHAHTAKMVSPVTTRQAPSSPSSIKRLTGSPALGRRPPGSPLIKRSSPAASPSSRRKSLPKAAVSSDHQSSDHPSTATKTPMSPSKLSRPVNTTAKTESRTSESQLGVKRVPTPMVQRRDMGSYTDLPRNRSPIVSLTNRPLDDEIDVINKCTEDIARGSVDVCDNESLINNGNNKENRYSTSASLKTNPKIATGLTTSMPKQDSTDNKLLHDREHNELLNAETHSAKFPKDHSVLRNVNNKPACDSPEDLPNQHWNMVTSLNQNLQQDVFLLGDDCVEIVENQGRGHNRSRSMGLMSTSLDSFNLGEKMGNRFMRTNMGRSLDLGQASFDVSSDDNMNQCVTSVLRTSCGHRTPVSSAVTTPSQCTLSKSSISLSLPVLSNGHYVHTKLFGTESPFHHNNNNNITKSFLSSSALTDVIPKNAGEELSTAKLDDGSLFVSGQNGIPVILPDALELGGQALCENCDEVKSPISPIADLVSPDGSPAKTAPYENGFLYANIESLSKKSRSCPNLLFKEPRQLALKPEAFLNSDDFYEKYPPIRHLDVNQLEYYREEQLREYYHYLQEQQAQWIQQGLISPE</sequence>
<proteinExistence type="predicted"/>